<dbReference type="InterPro" id="IPR036662">
    <property type="entry name" value="PTS_EIIA_man-typ_sf"/>
</dbReference>
<dbReference type="PROSITE" id="PS51096">
    <property type="entry name" value="PTS_EIIA_TYPE_4"/>
    <property type="match status" value="1"/>
</dbReference>
<name>A0A3Q8CDI5_9LACO</name>
<accession>A0A3Q8CDI5</accession>
<dbReference type="GO" id="GO:0016773">
    <property type="term" value="F:phosphotransferase activity, alcohol group as acceptor"/>
    <property type="evidence" value="ECO:0007669"/>
    <property type="project" value="InterPro"/>
</dbReference>
<dbReference type="SUPFAM" id="SSF53062">
    <property type="entry name" value="PTS system fructose IIA component-like"/>
    <property type="match status" value="1"/>
</dbReference>
<keyword evidence="2" id="KW-0813">Transport</keyword>
<dbReference type="CDD" id="cd00006">
    <property type="entry name" value="PTS_IIA_man"/>
    <property type="match status" value="1"/>
</dbReference>
<evidence type="ECO:0000256" key="7">
    <source>
        <dbReference type="ARBA" id="ARBA00022683"/>
    </source>
</evidence>
<proteinExistence type="predicted"/>
<dbReference type="Proteomes" id="UP000324497">
    <property type="component" value="Chromosome"/>
</dbReference>
<gene>
    <name evidence="10" type="ORF">BSQ50_09965</name>
</gene>
<evidence type="ECO:0000256" key="4">
    <source>
        <dbReference type="ARBA" id="ARBA00022553"/>
    </source>
</evidence>
<keyword evidence="8" id="KW-0418">Kinase</keyword>
<dbReference type="PANTHER" id="PTHR33799:SF1">
    <property type="entry name" value="PTS SYSTEM MANNOSE-SPECIFIC EIIAB COMPONENT-RELATED"/>
    <property type="match status" value="1"/>
</dbReference>
<dbReference type="GO" id="GO:0005737">
    <property type="term" value="C:cytoplasm"/>
    <property type="evidence" value="ECO:0007669"/>
    <property type="project" value="UniProtKB-SubCell"/>
</dbReference>
<evidence type="ECO:0000256" key="2">
    <source>
        <dbReference type="ARBA" id="ARBA00022448"/>
    </source>
</evidence>
<dbReference type="InterPro" id="IPR033887">
    <property type="entry name" value="PTS_IIA_man"/>
</dbReference>
<keyword evidence="7" id="KW-0598">Phosphotransferase system</keyword>
<dbReference type="KEGG" id="lng:BSQ50_09965"/>
<dbReference type="PANTHER" id="PTHR33799">
    <property type="entry name" value="PTS PERMEASE-RELATED-RELATED"/>
    <property type="match status" value="1"/>
</dbReference>
<keyword evidence="11" id="KW-1185">Reference proteome</keyword>
<dbReference type="GeneID" id="78523022"/>
<comment type="subcellular location">
    <subcellularLocation>
        <location evidence="1">Cytoplasm</location>
    </subcellularLocation>
</comment>
<evidence type="ECO:0000256" key="3">
    <source>
        <dbReference type="ARBA" id="ARBA00022490"/>
    </source>
</evidence>
<dbReference type="GO" id="GO:0009401">
    <property type="term" value="P:phosphoenolpyruvate-dependent sugar phosphotransferase system"/>
    <property type="evidence" value="ECO:0007669"/>
    <property type="project" value="UniProtKB-KW"/>
</dbReference>
<evidence type="ECO:0000259" key="9">
    <source>
        <dbReference type="PROSITE" id="PS51096"/>
    </source>
</evidence>
<dbReference type="GO" id="GO:0016301">
    <property type="term" value="F:kinase activity"/>
    <property type="evidence" value="ECO:0007669"/>
    <property type="project" value="UniProtKB-KW"/>
</dbReference>
<evidence type="ECO:0000256" key="1">
    <source>
        <dbReference type="ARBA" id="ARBA00004496"/>
    </source>
</evidence>
<keyword evidence="4" id="KW-0597">Phosphoprotein</keyword>
<dbReference type="RefSeq" id="WP_057885258.1">
    <property type="nucleotide sequence ID" value="NZ_CP018180.1"/>
</dbReference>
<evidence type="ECO:0000256" key="5">
    <source>
        <dbReference type="ARBA" id="ARBA00022597"/>
    </source>
</evidence>
<reference evidence="10 11" key="1">
    <citation type="submission" date="2016-11" db="EMBL/GenBank/DDBJ databases">
        <title>Interaction between Lactobacillus species and yeast in water kefir.</title>
        <authorList>
            <person name="Behr J."/>
            <person name="Xu D."/>
            <person name="Vogel R.F."/>
        </authorList>
    </citation>
    <scope>NUCLEOTIDE SEQUENCE [LARGE SCALE GENOMIC DNA]</scope>
    <source>
        <strain evidence="10 11">TMW 1.1827</strain>
    </source>
</reference>
<keyword evidence="6" id="KW-0808">Transferase</keyword>
<evidence type="ECO:0000256" key="8">
    <source>
        <dbReference type="ARBA" id="ARBA00022777"/>
    </source>
</evidence>
<dbReference type="GO" id="GO:0016020">
    <property type="term" value="C:membrane"/>
    <property type="evidence" value="ECO:0007669"/>
    <property type="project" value="InterPro"/>
</dbReference>
<dbReference type="InterPro" id="IPR004701">
    <property type="entry name" value="PTS_EIIA_man-typ"/>
</dbReference>
<evidence type="ECO:0000313" key="11">
    <source>
        <dbReference type="Proteomes" id="UP000324497"/>
    </source>
</evidence>
<evidence type="ECO:0000313" key="10">
    <source>
        <dbReference type="EMBL" id="AUJ32831.1"/>
    </source>
</evidence>
<dbReference type="InterPro" id="IPR051471">
    <property type="entry name" value="Bacterial_PTS_sugar_comp"/>
</dbReference>
<sequence>MVAIIVAGHGRIAAGMVEAAKMIFGGKPSLEAITFENKEGIEDLKRHYQSALVKFMPEKEILFLIDIFGGSPYNAAIQLAYGKKGIEVLTGVNLPLLLEALSLQNQPGITVKQLAEHLKKYSQQSFKIFSEEVRKTEISRQNQVEDDLS</sequence>
<evidence type="ECO:0000256" key="6">
    <source>
        <dbReference type="ARBA" id="ARBA00022679"/>
    </source>
</evidence>
<protein>
    <recommendedName>
        <fullName evidence="9">PTS EIIA type-4 domain-containing protein</fullName>
    </recommendedName>
</protein>
<keyword evidence="5" id="KW-0762">Sugar transport</keyword>
<dbReference type="Gene3D" id="3.40.50.510">
    <property type="entry name" value="Phosphotransferase system, mannose-type IIA component"/>
    <property type="match status" value="1"/>
</dbReference>
<feature type="domain" description="PTS EIIA type-4" evidence="9">
    <location>
        <begin position="1"/>
        <end position="126"/>
    </location>
</feature>
<keyword evidence="3" id="KW-0963">Cytoplasm</keyword>
<dbReference type="Pfam" id="PF03610">
    <property type="entry name" value="EIIA-man"/>
    <property type="match status" value="1"/>
</dbReference>
<dbReference type="EMBL" id="CP018180">
    <property type="protein sequence ID" value="AUJ32831.1"/>
    <property type="molecule type" value="Genomic_DNA"/>
</dbReference>
<dbReference type="AlphaFoldDB" id="A0A3Q8CDI5"/>
<dbReference type="NCBIfam" id="TIGR00824">
    <property type="entry name" value="EIIA-man"/>
    <property type="match status" value="1"/>
</dbReference>
<organism evidence="10 11">
    <name type="scientific">Liquorilactobacillus nagelii</name>
    <dbReference type="NCBI Taxonomy" id="82688"/>
    <lineage>
        <taxon>Bacteria</taxon>
        <taxon>Bacillati</taxon>
        <taxon>Bacillota</taxon>
        <taxon>Bacilli</taxon>
        <taxon>Lactobacillales</taxon>
        <taxon>Lactobacillaceae</taxon>
        <taxon>Liquorilactobacillus</taxon>
    </lineage>
</organism>
<dbReference type="InterPro" id="IPR013789">
    <property type="entry name" value="PTS_EIIA_man"/>
</dbReference>